<comment type="caution">
    <text evidence="1">The sequence shown here is derived from an EMBL/GenBank/DDBJ whole genome shotgun (WGS) entry which is preliminary data.</text>
</comment>
<dbReference type="AlphaFoldDB" id="X1KIT3"/>
<proteinExistence type="predicted"/>
<dbReference type="Pfam" id="PF12841">
    <property type="entry name" value="YvrJ"/>
    <property type="match status" value="1"/>
</dbReference>
<gene>
    <name evidence="1" type="ORF">S06H3_08170</name>
</gene>
<dbReference type="InterPro" id="IPR024419">
    <property type="entry name" value="YvrJ"/>
</dbReference>
<name>X1KIT3_9ZZZZ</name>
<protein>
    <recommendedName>
        <fullName evidence="2">YvrJ family protein</fullName>
    </recommendedName>
</protein>
<evidence type="ECO:0008006" key="2">
    <source>
        <dbReference type="Google" id="ProtNLM"/>
    </source>
</evidence>
<sequence length="41" mass="4791">MRWCCIWISNQGFAIAVAGYLLLRLEQKVDRLIDLVEKVIL</sequence>
<reference evidence="1" key="1">
    <citation type="journal article" date="2014" name="Front. Microbiol.">
        <title>High frequency of phylogenetically diverse reductive dehalogenase-homologous genes in deep subseafloor sedimentary metagenomes.</title>
        <authorList>
            <person name="Kawai M."/>
            <person name="Futagami T."/>
            <person name="Toyoda A."/>
            <person name="Takaki Y."/>
            <person name="Nishi S."/>
            <person name="Hori S."/>
            <person name="Arai W."/>
            <person name="Tsubouchi T."/>
            <person name="Morono Y."/>
            <person name="Uchiyama I."/>
            <person name="Ito T."/>
            <person name="Fujiyama A."/>
            <person name="Inagaki F."/>
            <person name="Takami H."/>
        </authorList>
    </citation>
    <scope>NUCLEOTIDE SEQUENCE</scope>
    <source>
        <strain evidence="1">Expedition CK06-06</strain>
    </source>
</reference>
<accession>X1KIT3</accession>
<organism evidence="1">
    <name type="scientific">marine sediment metagenome</name>
    <dbReference type="NCBI Taxonomy" id="412755"/>
    <lineage>
        <taxon>unclassified sequences</taxon>
        <taxon>metagenomes</taxon>
        <taxon>ecological metagenomes</taxon>
    </lineage>
</organism>
<evidence type="ECO:0000313" key="1">
    <source>
        <dbReference type="EMBL" id="GAI06608.1"/>
    </source>
</evidence>
<dbReference type="EMBL" id="BARV01003409">
    <property type="protein sequence ID" value="GAI06608.1"/>
    <property type="molecule type" value="Genomic_DNA"/>
</dbReference>